<evidence type="ECO:0008006" key="4">
    <source>
        <dbReference type="Google" id="ProtNLM"/>
    </source>
</evidence>
<evidence type="ECO:0000256" key="1">
    <source>
        <dbReference type="SAM" id="MobiDB-lite"/>
    </source>
</evidence>
<dbReference type="Proteomes" id="UP001652660">
    <property type="component" value="Chromosome 6c"/>
</dbReference>
<dbReference type="InterPro" id="IPR043459">
    <property type="entry name" value="NFD6/NOXY2-like"/>
</dbReference>
<keyword evidence="2" id="KW-1185">Reference proteome</keyword>
<feature type="compositionally biased region" description="Low complexity" evidence="1">
    <location>
        <begin position="55"/>
        <end position="74"/>
    </location>
</feature>
<organism evidence="2 3">
    <name type="scientific">Coffea arabica</name>
    <name type="common">Arabian coffee</name>
    <dbReference type="NCBI Taxonomy" id="13443"/>
    <lineage>
        <taxon>Eukaryota</taxon>
        <taxon>Viridiplantae</taxon>
        <taxon>Streptophyta</taxon>
        <taxon>Embryophyta</taxon>
        <taxon>Tracheophyta</taxon>
        <taxon>Spermatophyta</taxon>
        <taxon>Magnoliopsida</taxon>
        <taxon>eudicotyledons</taxon>
        <taxon>Gunneridae</taxon>
        <taxon>Pentapetalae</taxon>
        <taxon>asterids</taxon>
        <taxon>lamiids</taxon>
        <taxon>Gentianales</taxon>
        <taxon>Rubiaceae</taxon>
        <taxon>Ixoroideae</taxon>
        <taxon>Gardenieae complex</taxon>
        <taxon>Bertiereae - Coffeeae clade</taxon>
        <taxon>Coffeeae</taxon>
        <taxon>Coffea</taxon>
    </lineage>
</organism>
<sequence>MGFVAKNKTLGNPPVLARTRSLLCSTMASSTSRVLSRLSSRLQPVALKLGGNKKASFPASISSSTASQSAAKRSSWISRLPVELSGAETMLPLHSAIASARLTSSLSIESRLWGLVPQGISLPL</sequence>
<evidence type="ECO:0000313" key="3">
    <source>
        <dbReference type="RefSeq" id="XP_071908786.1"/>
    </source>
</evidence>
<dbReference type="GeneID" id="113695040"/>
<proteinExistence type="predicted"/>
<protein>
    <recommendedName>
        <fullName evidence="4">Protein NUCLEAR FUSION DEFECTIVE 6, chloroplastic/mitochondrial-like</fullName>
    </recommendedName>
</protein>
<feature type="region of interest" description="Disordered" evidence="1">
    <location>
        <begin position="54"/>
        <end position="74"/>
    </location>
</feature>
<reference evidence="3" key="1">
    <citation type="submission" date="2025-08" db="UniProtKB">
        <authorList>
            <consortium name="RefSeq"/>
        </authorList>
    </citation>
    <scope>IDENTIFICATION</scope>
    <source>
        <tissue evidence="3">Leaves</tissue>
    </source>
</reference>
<dbReference type="RefSeq" id="XP_071908786.1">
    <property type="nucleotide sequence ID" value="XM_072052685.1"/>
</dbReference>
<dbReference type="PANTHER" id="PTHR33156:SF73">
    <property type="entry name" value="PROTEIN NUCLEAR FUSION DEFECTIVE 6, CHLOROPLASTIC_MITOCHONDRIAL-LIKE"/>
    <property type="match status" value="1"/>
</dbReference>
<gene>
    <name evidence="3" type="primary">LOC113695040</name>
</gene>
<accession>A0ABM4UNC8</accession>
<evidence type="ECO:0000313" key="2">
    <source>
        <dbReference type="Proteomes" id="UP001652660"/>
    </source>
</evidence>
<dbReference type="PANTHER" id="PTHR33156">
    <property type="entry name" value="OS02G0230000 PROTEIN"/>
    <property type="match status" value="1"/>
</dbReference>
<name>A0ABM4UNC8_COFAR</name>